<proteinExistence type="predicted"/>
<evidence type="ECO:0000313" key="2">
    <source>
        <dbReference type="Proteomes" id="UP000325787"/>
    </source>
</evidence>
<dbReference type="AlphaFoldDB" id="A0A5Q0GVX9"/>
<accession>A0A5Q0GVX9</accession>
<gene>
    <name evidence="1" type="ORF">EKG83_11835</name>
</gene>
<organism evidence="1 2">
    <name type="scientific">Saccharothrix syringae</name>
    <name type="common">Nocardiopsis syringae</name>
    <dbReference type="NCBI Taxonomy" id="103733"/>
    <lineage>
        <taxon>Bacteria</taxon>
        <taxon>Bacillati</taxon>
        <taxon>Actinomycetota</taxon>
        <taxon>Actinomycetes</taxon>
        <taxon>Pseudonocardiales</taxon>
        <taxon>Pseudonocardiaceae</taxon>
        <taxon>Saccharothrix</taxon>
    </lineage>
</organism>
<dbReference type="PROSITE" id="PS51257">
    <property type="entry name" value="PROKAR_LIPOPROTEIN"/>
    <property type="match status" value="1"/>
</dbReference>
<dbReference type="OrthoDB" id="5193742at2"/>
<protein>
    <recommendedName>
        <fullName evidence="3">Lipoprotein</fullName>
    </recommendedName>
</protein>
<dbReference type="Proteomes" id="UP000325787">
    <property type="component" value="Chromosome"/>
</dbReference>
<dbReference type="KEGG" id="ssyi:EKG83_11835"/>
<evidence type="ECO:0000313" key="1">
    <source>
        <dbReference type="EMBL" id="QFZ18081.1"/>
    </source>
</evidence>
<sequence>MRHRRPATSLVLVALLAAGGCGSGTDDLVRRTAEDFTSAVAAGDSQRACALLTDRAREGVECSSLDLPGGAPVEEVEVWGDAARVRTDTDVLFLRELSSGWHVSGAGCVARPDRPYACGVGGP</sequence>
<dbReference type="RefSeq" id="WP_063741222.1">
    <property type="nucleotide sequence ID" value="NZ_CP034550.1"/>
</dbReference>
<keyword evidence="2" id="KW-1185">Reference proteome</keyword>
<dbReference type="EMBL" id="CP034550">
    <property type="protein sequence ID" value="QFZ18081.1"/>
    <property type="molecule type" value="Genomic_DNA"/>
</dbReference>
<evidence type="ECO:0008006" key="3">
    <source>
        <dbReference type="Google" id="ProtNLM"/>
    </source>
</evidence>
<name>A0A5Q0GVX9_SACSY</name>
<reference evidence="2" key="1">
    <citation type="journal article" date="2021" name="Curr. Microbiol.">
        <title>Complete genome of nocamycin-producing strain Saccharothrix syringae NRRL B-16468 reveals the biosynthetic potential for secondary metabolites.</title>
        <authorList>
            <person name="Mo X."/>
            <person name="Yang S."/>
        </authorList>
    </citation>
    <scope>NUCLEOTIDE SEQUENCE [LARGE SCALE GENOMIC DNA]</scope>
    <source>
        <strain evidence="2">ATCC 51364 / DSM 43886 / JCM 6844 / KCTC 9398 / NBRC 14523 / NRRL B-16468 / INA 2240</strain>
    </source>
</reference>